<feature type="compositionally biased region" description="Acidic residues" evidence="5">
    <location>
        <begin position="264"/>
        <end position="275"/>
    </location>
</feature>
<keyword evidence="1" id="KW-0479">Metal-binding</keyword>
<dbReference type="PROSITE" id="PS50199">
    <property type="entry name" value="ZF_RANBP2_2"/>
    <property type="match status" value="1"/>
</dbReference>
<keyword evidence="3" id="KW-0862">Zinc</keyword>
<evidence type="ECO:0000313" key="7">
    <source>
        <dbReference type="EMBL" id="CAE4640374.1"/>
    </source>
</evidence>
<sequence>MAFLGDFVFTSSQAEALCKARPPRGPKKTPALPASPCKLKDCPQLNFDDLPEALLHGRGGLRRCRGMGMLAVAPRPRVKSLGLPRLDEGHAAEEGECALAWEAEAEVKEDSQWSCIACTFLNSGLLGACEMCQTQREIQPPKDLPAGRVPDGDEDWPVLQPTPGDGRSLPEEMDSWVDCEVSSVGSSWLDIDSVQADQAEDAGLVLASSAPQALTAPEVVTWATKARAAAGPGPAARAPVPRAAVPPARRAPQARQVRPAREEGEAEEEDPDLLELEERRLQPRTSMGATHRRIMAQWCRNGRTRPRRA</sequence>
<evidence type="ECO:0000256" key="4">
    <source>
        <dbReference type="PROSITE-ProRule" id="PRU00322"/>
    </source>
</evidence>
<keyword evidence="2 4" id="KW-0863">Zinc-finger</keyword>
<dbReference type="InterPro" id="IPR036443">
    <property type="entry name" value="Znf_RanBP2_sf"/>
</dbReference>
<gene>
    <name evidence="7" type="ORF">AMON00008_LOCUS47746</name>
</gene>
<proteinExistence type="predicted"/>
<dbReference type="GO" id="GO:0008270">
    <property type="term" value="F:zinc ion binding"/>
    <property type="evidence" value="ECO:0007669"/>
    <property type="project" value="UniProtKB-KW"/>
</dbReference>
<accession>A0A7S4SBG2</accession>
<dbReference type="SMART" id="SM00547">
    <property type="entry name" value="ZnF_RBZ"/>
    <property type="match status" value="1"/>
</dbReference>
<evidence type="ECO:0000256" key="3">
    <source>
        <dbReference type="ARBA" id="ARBA00022833"/>
    </source>
</evidence>
<feature type="compositionally biased region" description="Low complexity" evidence="5">
    <location>
        <begin position="229"/>
        <end position="257"/>
    </location>
</feature>
<name>A0A7S4SBG2_9DINO</name>
<dbReference type="PROSITE" id="PS01358">
    <property type="entry name" value="ZF_RANBP2_1"/>
    <property type="match status" value="1"/>
</dbReference>
<reference evidence="7" key="1">
    <citation type="submission" date="2021-01" db="EMBL/GenBank/DDBJ databases">
        <authorList>
            <person name="Corre E."/>
            <person name="Pelletier E."/>
            <person name="Niang G."/>
            <person name="Scheremetjew M."/>
            <person name="Finn R."/>
            <person name="Kale V."/>
            <person name="Holt S."/>
            <person name="Cochrane G."/>
            <person name="Meng A."/>
            <person name="Brown T."/>
            <person name="Cohen L."/>
        </authorList>
    </citation>
    <scope>NUCLEOTIDE SEQUENCE</scope>
    <source>
        <strain evidence="7">CCMP3105</strain>
    </source>
</reference>
<evidence type="ECO:0000256" key="1">
    <source>
        <dbReference type="ARBA" id="ARBA00022723"/>
    </source>
</evidence>
<feature type="domain" description="RanBP2-type" evidence="6">
    <location>
        <begin position="108"/>
        <end position="138"/>
    </location>
</feature>
<dbReference type="AlphaFoldDB" id="A0A7S4SBG2"/>
<evidence type="ECO:0000259" key="6">
    <source>
        <dbReference type="PROSITE" id="PS50199"/>
    </source>
</evidence>
<feature type="region of interest" description="Disordered" evidence="5">
    <location>
        <begin position="229"/>
        <end position="289"/>
    </location>
</feature>
<protein>
    <recommendedName>
        <fullName evidence="6">RanBP2-type domain-containing protein</fullName>
    </recommendedName>
</protein>
<evidence type="ECO:0000256" key="5">
    <source>
        <dbReference type="SAM" id="MobiDB-lite"/>
    </source>
</evidence>
<organism evidence="7">
    <name type="scientific">Alexandrium monilatum</name>
    <dbReference type="NCBI Taxonomy" id="311494"/>
    <lineage>
        <taxon>Eukaryota</taxon>
        <taxon>Sar</taxon>
        <taxon>Alveolata</taxon>
        <taxon>Dinophyceae</taxon>
        <taxon>Gonyaulacales</taxon>
        <taxon>Pyrocystaceae</taxon>
        <taxon>Alexandrium</taxon>
    </lineage>
</organism>
<dbReference type="Gene3D" id="2.30.30.380">
    <property type="entry name" value="Zn-finger domain of Sec23/24"/>
    <property type="match status" value="1"/>
</dbReference>
<dbReference type="InterPro" id="IPR001876">
    <property type="entry name" value="Znf_RanBP2"/>
</dbReference>
<dbReference type="SUPFAM" id="SSF90209">
    <property type="entry name" value="Ran binding protein zinc finger-like"/>
    <property type="match status" value="1"/>
</dbReference>
<evidence type="ECO:0000256" key="2">
    <source>
        <dbReference type="ARBA" id="ARBA00022771"/>
    </source>
</evidence>
<dbReference type="EMBL" id="HBNR01067520">
    <property type="protein sequence ID" value="CAE4640374.1"/>
    <property type="molecule type" value="Transcribed_RNA"/>
</dbReference>